<evidence type="ECO:0000259" key="1">
    <source>
        <dbReference type="Pfam" id="PF01593"/>
    </source>
</evidence>
<dbReference type="Gene3D" id="3.90.660.20">
    <property type="entry name" value="Protoporphyrinogen oxidase, mitochondrial, domain 2"/>
    <property type="match status" value="1"/>
</dbReference>
<protein>
    <submittedName>
        <fullName evidence="2">FAD-dependent oxidoreductase</fullName>
    </submittedName>
</protein>
<dbReference type="GO" id="GO:0016491">
    <property type="term" value="F:oxidoreductase activity"/>
    <property type="evidence" value="ECO:0007669"/>
    <property type="project" value="InterPro"/>
</dbReference>
<proteinExistence type="predicted"/>
<sequence>MKDGHIIVIGAGITGLASAAALSKRGRKVTVLEASERPGGRIRRLTRHGDSVEVGAQGIHSNYTEMLSLINQVGLQSELMPLQGKVSFLDRSGSLRIPDRDLGVIKLMNARGVRDFSWFAARYIAFAKRFPQFEISRDIPSYDDVSAEDAFSWAGDDFHDFLLRPMMHAMTNTTLSDTSLYHAINSMRLALSTKVFGLRTGIVTLAERLASSMSVQYSNSAAQILTAGARIDGVLLEDGRILKCDHVIVACPIEAAAKILPDELSVAKEFLYECPSAPFVLVYFFLDRPVSSEAYVYMGHPYRDVVFNMAINHSRKAPYMVPSGKAIISAWSSYPSSTNLFFQTDDAVVSQALRDMEAFFPGISGWVDEARVIRHSWGIARYVPGAYRKILEFKRHAQTLEGISFAGNDYDGVHMEAGVRSGQRAARRACEG</sequence>
<dbReference type="PANTHER" id="PTHR42923">
    <property type="entry name" value="PROTOPORPHYRINOGEN OXIDASE"/>
    <property type="match status" value="1"/>
</dbReference>
<dbReference type="Pfam" id="PF01593">
    <property type="entry name" value="Amino_oxidase"/>
    <property type="match status" value="1"/>
</dbReference>
<feature type="domain" description="Amine oxidase" evidence="1">
    <location>
        <begin position="13"/>
        <end position="429"/>
    </location>
</feature>
<name>A0AAU7X344_9PSED</name>
<organism evidence="2">
    <name type="scientific">Pseudomonas sp. W17</name>
    <dbReference type="NCBI Taxonomy" id="3144407"/>
    <lineage>
        <taxon>Bacteria</taxon>
        <taxon>Pseudomonadati</taxon>
        <taxon>Pseudomonadota</taxon>
        <taxon>Gammaproteobacteria</taxon>
        <taxon>Pseudomonadales</taxon>
        <taxon>Pseudomonadaceae</taxon>
        <taxon>Pseudomonas</taxon>
    </lineage>
</organism>
<accession>A0AAU7X344</accession>
<dbReference type="RefSeq" id="WP_236188131.1">
    <property type="nucleotide sequence ID" value="NZ_CP158490.1"/>
</dbReference>
<dbReference type="Gene3D" id="3.50.50.60">
    <property type="entry name" value="FAD/NAD(P)-binding domain"/>
    <property type="match status" value="1"/>
</dbReference>
<dbReference type="SUPFAM" id="SSF51905">
    <property type="entry name" value="FAD/NAD(P)-binding domain"/>
    <property type="match status" value="1"/>
</dbReference>
<dbReference type="Gene3D" id="1.10.3110.10">
    <property type="entry name" value="protoporphyrinogen ix oxidase, domain 3"/>
    <property type="match status" value="1"/>
</dbReference>
<dbReference type="InterPro" id="IPR050464">
    <property type="entry name" value="Zeta_carotene_desat/Oxidored"/>
</dbReference>
<dbReference type="EMBL" id="CP158490">
    <property type="protein sequence ID" value="XBY27064.1"/>
    <property type="molecule type" value="Genomic_DNA"/>
</dbReference>
<dbReference type="AlphaFoldDB" id="A0AAU7X344"/>
<dbReference type="InterPro" id="IPR002937">
    <property type="entry name" value="Amino_oxidase"/>
</dbReference>
<gene>
    <name evidence="2" type="ORF">ABCR88_14925</name>
</gene>
<evidence type="ECO:0000313" key="2">
    <source>
        <dbReference type="EMBL" id="XBY27064.1"/>
    </source>
</evidence>
<dbReference type="InterPro" id="IPR036188">
    <property type="entry name" value="FAD/NAD-bd_sf"/>
</dbReference>
<reference evidence="2" key="1">
    <citation type="submission" date="2024-06" db="EMBL/GenBank/DDBJ databases">
        <authorList>
            <person name="Wu L."/>
        </authorList>
    </citation>
    <scope>NUCLEOTIDE SEQUENCE</scope>
    <source>
        <strain evidence="2">W17</strain>
    </source>
</reference>